<accession>A0ACC0JN54</accession>
<proteinExistence type="predicted"/>
<dbReference type="Proteomes" id="UP001064048">
    <property type="component" value="Chromosome 19"/>
</dbReference>
<comment type="caution">
    <text evidence="1">The sequence shown here is derived from an EMBL/GenBank/DDBJ whole genome shotgun (WGS) entry which is preliminary data.</text>
</comment>
<dbReference type="EMBL" id="CM046119">
    <property type="protein sequence ID" value="KAI8425539.1"/>
    <property type="molecule type" value="Genomic_DNA"/>
</dbReference>
<organism evidence="1 2">
    <name type="scientific">Choristoneura fumiferana</name>
    <name type="common">Spruce budworm moth</name>
    <name type="synonym">Archips fumiferana</name>
    <dbReference type="NCBI Taxonomy" id="7141"/>
    <lineage>
        <taxon>Eukaryota</taxon>
        <taxon>Metazoa</taxon>
        <taxon>Ecdysozoa</taxon>
        <taxon>Arthropoda</taxon>
        <taxon>Hexapoda</taxon>
        <taxon>Insecta</taxon>
        <taxon>Pterygota</taxon>
        <taxon>Neoptera</taxon>
        <taxon>Endopterygota</taxon>
        <taxon>Lepidoptera</taxon>
        <taxon>Glossata</taxon>
        <taxon>Ditrysia</taxon>
        <taxon>Tortricoidea</taxon>
        <taxon>Tortricidae</taxon>
        <taxon>Tortricinae</taxon>
        <taxon>Choristoneura</taxon>
    </lineage>
</organism>
<protein>
    <submittedName>
        <fullName evidence="1">Uncharacterized protein</fullName>
    </submittedName>
</protein>
<evidence type="ECO:0000313" key="1">
    <source>
        <dbReference type="EMBL" id="KAI8425539.1"/>
    </source>
</evidence>
<gene>
    <name evidence="1" type="ORF">MSG28_011365</name>
</gene>
<name>A0ACC0JN54_CHOFU</name>
<evidence type="ECO:0000313" key="2">
    <source>
        <dbReference type="Proteomes" id="UP001064048"/>
    </source>
</evidence>
<reference evidence="1 2" key="1">
    <citation type="journal article" date="2022" name="Genome Biol. Evol.">
        <title>The Spruce Budworm Genome: Reconstructing the Evolutionary History of Antifreeze Proteins.</title>
        <authorList>
            <person name="Beliveau C."/>
            <person name="Gagne P."/>
            <person name="Picq S."/>
            <person name="Vernygora O."/>
            <person name="Keeling C.I."/>
            <person name="Pinkney K."/>
            <person name="Doucet D."/>
            <person name="Wen F."/>
            <person name="Johnston J.S."/>
            <person name="Maaroufi H."/>
            <person name="Boyle B."/>
            <person name="Laroche J."/>
            <person name="Dewar K."/>
            <person name="Juretic N."/>
            <person name="Blackburn G."/>
            <person name="Nisole A."/>
            <person name="Brunet B."/>
            <person name="Brandao M."/>
            <person name="Lumley L."/>
            <person name="Duan J."/>
            <person name="Quan G."/>
            <person name="Lucarotti C.J."/>
            <person name="Roe A.D."/>
            <person name="Sperling F.A.H."/>
            <person name="Levesque R.C."/>
            <person name="Cusson M."/>
        </authorList>
    </citation>
    <scope>NUCLEOTIDE SEQUENCE [LARGE SCALE GENOMIC DNA]</scope>
    <source>
        <strain evidence="1">Glfc:IPQL:Cfum</strain>
    </source>
</reference>
<keyword evidence="2" id="KW-1185">Reference proteome</keyword>
<sequence>MLESQRGEKCDMMVLHKLAVVIVSLMLIYDFYNTSTPLEIRVQNPKFALLGPYNGTEFSAPDDVYEQLIDLKNFSFKVNPQPCQNYSAGLLLVVIISSNPSNYDNRMVIRNTWGRSLDSTKVVFLIGESENPTISHRIQNESALFGDIVQGSFTDAYRNMTYKHVMGLKWVTHHCPMAKYILKTDDDVVVNSYALRQFLARELSPWGAKGLITCQVLEHAQVQRSHRSKWRVSPAEYGPHYYPTYCAGWAIIYSQDVVPRLLKTAQFTPYFWIDDVHVTGVVAQEIGVARTPLASLILSRNRAKVLTSMGADYAGQFLFGPPDISVNKISQIWKAIPE</sequence>